<dbReference type="AlphaFoldDB" id="A0A368UIR9"/>
<feature type="region of interest" description="Disordered" evidence="1">
    <location>
        <begin position="63"/>
        <end position="91"/>
    </location>
</feature>
<organism evidence="2 3">
    <name type="scientific">Marinilabilia salmonicolor</name>
    <dbReference type="NCBI Taxonomy" id="989"/>
    <lineage>
        <taxon>Bacteria</taxon>
        <taxon>Pseudomonadati</taxon>
        <taxon>Bacteroidota</taxon>
        <taxon>Bacteroidia</taxon>
        <taxon>Marinilabiliales</taxon>
        <taxon>Marinilabiliaceae</taxon>
        <taxon>Marinilabilia</taxon>
    </lineage>
</organism>
<comment type="caution">
    <text evidence="2">The sequence shown here is derived from an EMBL/GenBank/DDBJ whole genome shotgun (WGS) entry which is preliminary data.</text>
</comment>
<accession>A0A368UIR9</accession>
<dbReference type="Proteomes" id="UP000252733">
    <property type="component" value="Unassembled WGS sequence"/>
</dbReference>
<name>A0A368UIR9_9BACT</name>
<dbReference type="EMBL" id="QPIZ01000068">
    <property type="protein sequence ID" value="RCW19995.1"/>
    <property type="molecule type" value="Genomic_DNA"/>
</dbReference>
<sequence length="104" mass="11859">MLEHVALQQRSGKTIANYAKQIGVSRYKMQYWVRKYNARKKTQKMESDSSLKFIDLASFGIKDQSVDSDSPAESSATTEVPSMQDERLPQMTLTFPNGMSLKIY</sequence>
<keyword evidence="3" id="KW-1185">Reference proteome</keyword>
<evidence type="ECO:0000313" key="3">
    <source>
        <dbReference type="Proteomes" id="UP000252733"/>
    </source>
</evidence>
<proteinExistence type="predicted"/>
<dbReference type="NCBIfam" id="NF047593">
    <property type="entry name" value="IS66_ISAeme5_TnpA"/>
    <property type="match status" value="1"/>
</dbReference>
<gene>
    <name evidence="2" type="ORF">DFO77_1683</name>
</gene>
<evidence type="ECO:0000256" key="1">
    <source>
        <dbReference type="SAM" id="MobiDB-lite"/>
    </source>
</evidence>
<evidence type="ECO:0000313" key="2">
    <source>
        <dbReference type="EMBL" id="RCW19995.1"/>
    </source>
</evidence>
<feature type="compositionally biased region" description="Polar residues" evidence="1">
    <location>
        <begin position="67"/>
        <end position="81"/>
    </location>
</feature>
<dbReference type="Gene3D" id="1.10.10.60">
    <property type="entry name" value="Homeodomain-like"/>
    <property type="match status" value="1"/>
</dbReference>
<reference evidence="2 3" key="1">
    <citation type="submission" date="2018-07" db="EMBL/GenBank/DDBJ databases">
        <title>Freshwater and sediment microbial communities from various areas in North America, analyzing microbe dynamics in response to fracking.</title>
        <authorList>
            <person name="Lamendella R."/>
        </authorList>
    </citation>
    <scope>NUCLEOTIDE SEQUENCE [LARGE SCALE GENOMIC DNA]</scope>
    <source>
        <strain evidence="2 3">160A</strain>
    </source>
</reference>
<protein>
    <submittedName>
        <fullName evidence="2">Uncharacterized protein</fullName>
    </submittedName>
</protein>